<dbReference type="SUPFAM" id="SSF52096">
    <property type="entry name" value="ClpP/crotonase"/>
    <property type="match status" value="1"/>
</dbReference>
<evidence type="ECO:0000256" key="1">
    <source>
        <dbReference type="ARBA" id="ARBA00005254"/>
    </source>
</evidence>
<dbReference type="PANTHER" id="PTHR43802">
    <property type="entry name" value="ENOYL-COA HYDRATASE"/>
    <property type="match status" value="1"/>
</dbReference>
<proteinExistence type="inferred from homology"/>
<keyword evidence="3" id="KW-1185">Reference proteome</keyword>
<comment type="similarity">
    <text evidence="1">Belongs to the enoyl-CoA hydratase/isomerase family.</text>
</comment>
<organism evidence="2 3">
    <name type="scientific">Pseudonocardia aurantiaca</name>
    <dbReference type="NCBI Taxonomy" id="75290"/>
    <lineage>
        <taxon>Bacteria</taxon>
        <taxon>Bacillati</taxon>
        <taxon>Actinomycetota</taxon>
        <taxon>Actinomycetes</taxon>
        <taxon>Pseudonocardiales</taxon>
        <taxon>Pseudonocardiaceae</taxon>
        <taxon>Pseudonocardia</taxon>
    </lineage>
</organism>
<dbReference type="Proteomes" id="UP001597145">
    <property type="component" value="Unassembled WGS sequence"/>
</dbReference>
<dbReference type="Pfam" id="PF00378">
    <property type="entry name" value="ECH_1"/>
    <property type="match status" value="1"/>
</dbReference>
<protein>
    <submittedName>
        <fullName evidence="2">Enoyl-CoA hydratase-related protein</fullName>
    </submittedName>
</protein>
<evidence type="ECO:0000313" key="3">
    <source>
        <dbReference type="Proteomes" id="UP001597145"/>
    </source>
</evidence>
<dbReference type="PANTHER" id="PTHR43802:SF1">
    <property type="entry name" value="IP11341P-RELATED"/>
    <property type="match status" value="1"/>
</dbReference>
<evidence type="ECO:0000313" key="2">
    <source>
        <dbReference type="EMBL" id="MFD1531440.1"/>
    </source>
</evidence>
<dbReference type="RefSeq" id="WP_343978962.1">
    <property type="nucleotide sequence ID" value="NZ_BAAAJG010000010.1"/>
</dbReference>
<gene>
    <name evidence="2" type="ORF">ACFSCY_18540</name>
</gene>
<reference evidence="3" key="1">
    <citation type="journal article" date="2019" name="Int. J. Syst. Evol. Microbiol.">
        <title>The Global Catalogue of Microorganisms (GCM) 10K type strain sequencing project: providing services to taxonomists for standard genome sequencing and annotation.</title>
        <authorList>
            <consortium name="The Broad Institute Genomics Platform"/>
            <consortium name="The Broad Institute Genome Sequencing Center for Infectious Disease"/>
            <person name="Wu L."/>
            <person name="Ma J."/>
        </authorList>
    </citation>
    <scope>NUCLEOTIDE SEQUENCE [LARGE SCALE GENOMIC DNA]</scope>
    <source>
        <strain evidence="3">JCM 12165</strain>
    </source>
</reference>
<dbReference type="CDD" id="cd06558">
    <property type="entry name" value="crotonase-like"/>
    <property type="match status" value="1"/>
</dbReference>
<accession>A0ABW4FM94</accession>
<dbReference type="Gene3D" id="3.90.226.10">
    <property type="entry name" value="2-enoyl-CoA Hydratase, Chain A, domain 1"/>
    <property type="match status" value="1"/>
</dbReference>
<name>A0ABW4FM94_9PSEU</name>
<dbReference type="EMBL" id="JBHUCP010000012">
    <property type="protein sequence ID" value="MFD1531440.1"/>
    <property type="molecule type" value="Genomic_DNA"/>
</dbReference>
<sequence length="254" mass="26452">MIHEKVDGNGVAELVVDNPPVNAYNVADIGTLVGHLRAYAGDDRVRAVVLRGEGRGFCGGGDVKEVQRAPGFEGILGQTRGSLDLSLAVAECPVPVIGAVHGYCIGLGVLVAGVCDILLAAPDTPFVLAEADNGATSGIVQAIGLMPEKRLRAAMFTCEPVDSAELHRFGSVLRLVPAAELPAAALAVAATIAAKRTNVIRGLKAAMAGTLGRDIRTAYRQELSYTFELNISGEARDARGDFVDGRRTGYLGTS</sequence>
<dbReference type="InterPro" id="IPR029045">
    <property type="entry name" value="ClpP/crotonase-like_dom_sf"/>
</dbReference>
<comment type="caution">
    <text evidence="2">The sequence shown here is derived from an EMBL/GenBank/DDBJ whole genome shotgun (WGS) entry which is preliminary data.</text>
</comment>
<dbReference type="InterPro" id="IPR001753">
    <property type="entry name" value="Enoyl-CoA_hydra/iso"/>
</dbReference>